<organism evidence="7 8">
    <name type="scientific">Candidatus Magnetobacterium bavaricum</name>
    <dbReference type="NCBI Taxonomy" id="29290"/>
    <lineage>
        <taxon>Bacteria</taxon>
        <taxon>Pseudomonadati</taxon>
        <taxon>Nitrospirota</taxon>
        <taxon>Thermodesulfovibrionia</taxon>
        <taxon>Thermodesulfovibrionales</taxon>
        <taxon>Candidatus Magnetobacteriaceae</taxon>
        <taxon>Candidatus Magnetobacterium</taxon>
    </lineage>
</organism>
<dbReference type="PANTHER" id="PTHR43547">
    <property type="entry name" value="TWO-COMPONENT HISTIDINE KINASE"/>
    <property type="match status" value="1"/>
</dbReference>
<evidence type="ECO:0000259" key="6">
    <source>
        <dbReference type="PROSITE" id="PS50110"/>
    </source>
</evidence>
<dbReference type="InterPro" id="IPR036890">
    <property type="entry name" value="HATPase_C_sf"/>
</dbReference>
<dbReference type="CDD" id="cd00075">
    <property type="entry name" value="HATPase"/>
    <property type="match status" value="1"/>
</dbReference>
<evidence type="ECO:0000313" key="7">
    <source>
        <dbReference type="EMBL" id="KJU86472.1"/>
    </source>
</evidence>
<protein>
    <recommendedName>
        <fullName evidence="2">histidine kinase</fullName>
        <ecNumber evidence="2">2.7.13.3</ecNumber>
    </recommendedName>
</protein>
<dbReference type="PRINTS" id="PR00344">
    <property type="entry name" value="BCTRLSENSOR"/>
</dbReference>
<dbReference type="EC" id="2.7.13.3" evidence="2"/>
<dbReference type="EMBL" id="LACI01000573">
    <property type="protein sequence ID" value="KJU86472.1"/>
    <property type="molecule type" value="Genomic_DNA"/>
</dbReference>
<name>A0A0F3GX90_9BACT</name>
<comment type="caution">
    <text evidence="7">The sequence shown here is derived from an EMBL/GenBank/DDBJ whole genome shotgun (WGS) entry which is preliminary data.</text>
</comment>
<dbReference type="InterPro" id="IPR011006">
    <property type="entry name" value="CheY-like_superfamily"/>
</dbReference>
<keyword evidence="3 4" id="KW-0597">Phosphoprotein</keyword>
<evidence type="ECO:0000256" key="2">
    <source>
        <dbReference type="ARBA" id="ARBA00012438"/>
    </source>
</evidence>
<dbReference type="Pfam" id="PF00072">
    <property type="entry name" value="Response_reg"/>
    <property type="match status" value="1"/>
</dbReference>
<dbReference type="Gene3D" id="3.30.565.10">
    <property type="entry name" value="Histidine kinase-like ATPase, C-terminal domain"/>
    <property type="match status" value="1"/>
</dbReference>
<dbReference type="GO" id="GO:0000155">
    <property type="term" value="F:phosphorelay sensor kinase activity"/>
    <property type="evidence" value="ECO:0007669"/>
    <property type="project" value="TreeGrafter"/>
</dbReference>
<dbReference type="InterPro" id="IPR004358">
    <property type="entry name" value="Sig_transdc_His_kin-like_C"/>
</dbReference>
<dbReference type="AlphaFoldDB" id="A0A0F3GX90"/>
<keyword evidence="7" id="KW-0418">Kinase</keyword>
<dbReference type="InterPro" id="IPR003594">
    <property type="entry name" value="HATPase_dom"/>
</dbReference>
<dbReference type="Gene3D" id="3.40.50.2300">
    <property type="match status" value="1"/>
</dbReference>
<dbReference type="PROSITE" id="PS50109">
    <property type="entry name" value="HIS_KIN"/>
    <property type="match status" value="1"/>
</dbReference>
<dbReference type="PANTHER" id="PTHR43547:SF2">
    <property type="entry name" value="HYBRID SIGNAL TRANSDUCTION HISTIDINE KINASE C"/>
    <property type="match status" value="1"/>
</dbReference>
<dbReference type="Proteomes" id="UP000033423">
    <property type="component" value="Unassembled WGS sequence"/>
</dbReference>
<accession>A0A0F3GX90</accession>
<dbReference type="SMART" id="SM00387">
    <property type="entry name" value="HATPase_c"/>
    <property type="match status" value="1"/>
</dbReference>
<proteinExistence type="predicted"/>
<feature type="domain" description="Histidine kinase" evidence="5">
    <location>
        <begin position="158"/>
        <end position="369"/>
    </location>
</feature>
<reference evidence="7 8" key="1">
    <citation type="submission" date="2015-02" db="EMBL/GenBank/DDBJ databases">
        <title>Single-cell genomics of uncultivated deep-branching MTB reveals a conserved set of magnetosome genes.</title>
        <authorList>
            <person name="Kolinko S."/>
            <person name="Richter M."/>
            <person name="Glockner F.O."/>
            <person name="Brachmann A."/>
            <person name="Schuler D."/>
        </authorList>
    </citation>
    <scope>NUCLEOTIDE SEQUENCE [LARGE SCALE GENOMIC DNA]</scope>
    <source>
        <strain evidence="7">TM-1</strain>
    </source>
</reference>
<dbReference type="PROSITE" id="PS50110">
    <property type="entry name" value="RESPONSE_REGULATORY"/>
    <property type="match status" value="1"/>
</dbReference>
<dbReference type="SUPFAM" id="SSF52172">
    <property type="entry name" value="CheY-like"/>
    <property type="match status" value="1"/>
</dbReference>
<evidence type="ECO:0000313" key="8">
    <source>
        <dbReference type="Proteomes" id="UP000033423"/>
    </source>
</evidence>
<dbReference type="InterPro" id="IPR005467">
    <property type="entry name" value="His_kinase_dom"/>
</dbReference>
<evidence type="ECO:0000259" key="5">
    <source>
        <dbReference type="PROSITE" id="PS50109"/>
    </source>
</evidence>
<evidence type="ECO:0000256" key="3">
    <source>
        <dbReference type="ARBA" id="ARBA00022553"/>
    </source>
</evidence>
<keyword evidence="7" id="KW-0808">Transferase</keyword>
<gene>
    <name evidence="7" type="ORF">MBAV_001325</name>
</gene>
<sequence length="369" mass="41876">MKINIMMLKELAQSLSILYAEDEDDIRIEYGNLYTEFFRSVDVACNGSEALDLYKKGRYDLVITDIRMPILDGISLSREIKAINIRQPILITSAYSDSEYLIELINIGIDKFITKPINNEQLLDVLFNVCTAIKYEEEYVRCNIFKIRLSAINELFKNISHHWRNPLNELGLLIQNTELAYDEGELDRKFLDEFINHSMGVVLKMSGTIDLFMASVPQFDKEVNFDPSGVIDSVMNLLGETLKDCNIDVKVEVRDNPTIMGCSAKLIEAISQIINNARDALLENQPTDRQIKICLFSVNNRPVITVRDNGSGINETEIDKIFEPYHTTKGHKSGTGLGLYIAKQFIEVDMNGQLTARNVDGGAEFRIEL</sequence>
<keyword evidence="8" id="KW-1185">Reference proteome</keyword>
<comment type="catalytic activity">
    <reaction evidence="1">
        <text>ATP + protein L-histidine = ADP + protein N-phospho-L-histidine.</text>
        <dbReference type="EC" id="2.7.13.3"/>
    </reaction>
</comment>
<dbReference type="Pfam" id="PF02518">
    <property type="entry name" value="HATPase_c"/>
    <property type="match status" value="1"/>
</dbReference>
<dbReference type="InterPro" id="IPR001789">
    <property type="entry name" value="Sig_transdc_resp-reg_receiver"/>
</dbReference>
<evidence type="ECO:0000256" key="4">
    <source>
        <dbReference type="PROSITE-ProRule" id="PRU00169"/>
    </source>
</evidence>
<evidence type="ECO:0000256" key="1">
    <source>
        <dbReference type="ARBA" id="ARBA00000085"/>
    </source>
</evidence>
<dbReference type="SMART" id="SM00448">
    <property type="entry name" value="REC"/>
    <property type="match status" value="1"/>
</dbReference>
<feature type="domain" description="Response regulatory" evidence="6">
    <location>
        <begin position="16"/>
        <end position="130"/>
    </location>
</feature>
<feature type="modified residue" description="4-aspartylphosphate" evidence="4">
    <location>
        <position position="65"/>
    </location>
</feature>
<dbReference type="SUPFAM" id="SSF55874">
    <property type="entry name" value="ATPase domain of HSP90 chaperone/DNA topoisomerase II/histidine kinase"/>
    <property type="match status" value="1"/>
</dbReference>